<reference evidence="1" key="1">
    <citation type="submission" date="2019-10" db="EMBL/GenBank/DDBJ databases">
        <authorList>
            <person name="Nor Muhammad N."/>
        </authorList>
    </citation>
    <scope>NUCLEOTIDE SEQUENCE</scope>
</reference>
<sequence length="254" mass="29061">MHGLSLLLAVNPSSSLSSNVNFNSLAVSMHPSTFIHDVSFDCHTVPSTDEERRFQLYLLLKQLTSYDHRERVSYKSLYDEGKRWVSSYPAWKLERGADLHDGRVMLELCIRRISYCEVDTHAAANDPEGVEAILSKLIIFGADHTASYHIFNCTPATKARTLALILWTEFVSILNLLTSEDTGKRVMFRLLPHMALHADACARIDFLPPIVLRVAYWLSTFEQRFGVDARMLPMFAEREYLPSLRKVYGDYVQK</sequence>
<accession>A0A5K1JYR4</accession>
<gene>
    <name evidence="1" type="primary">Q9UW87</name>
</gene>
<evidence type="ECO:0000313" key="1">
    <source>
        <dbReference type="EMBL" id="VWO97309.1"/>
    </source>
</evidence>
<dbReference type="AlphaFoldDB" id="A0A5K1JYR4"/>
<proteinExistence type="predicted"/>
<organism evidence="1">
    <name type="scientific">Ganoderma boninense</name>
    <dbReference type="NCBI Taxonomy" id="34458"/>
    <lineage>
        <taxon>Eukaryota</taxon>
        <taxon>Fungi</taxon>
        <taxon>Dikarya</taxon>
        <taxon>Basidiomycota</taxon>
        <taxon>Agaricomycotina</taxon>
        <taxon>Agaricomycetes</taxon>
        <taxon>Polyporales</taxon>
        <taxon>Polyporaceae</taxon>
        <taxon>Ganoderma</taxon>
    </lineage>
</organism>
<name>A0A5K1JYR4_9APHY</name>
<protein>
    <submittedName>
        <fullName evidence="1">MRP-like transporter</fullName>
    </submittedName>
</protein>
<dbReference type="EMBL" id="LR726253">
    <property type="protein sequence ID" value="VWO97309.1"/>
    <property type="molecule type" value="Genomic_DNA"/>
</dbReference>